<dbReference type="GeneID" id="30007131"/>
<feature type="region of interest" description="Disordered" evidence="1">
    <location>
        <begin position="1"/>
        <end position="33"/>
    </location>
</feature>
<protein>
    <submittedName>
        <fullName evidence="4">Uncharacterized protein</fullName>
    </submittedName>
</protein>
<evidence type="ECO:0000313" key="4">
    <source>
        <dbReference type="EMBL" id="OAP63734.1"/>
    </source>
</evidence>
<organism evidence="4 5">
    <name type="scientific">Fonsecaea erecta</name>
    <dbReference type="NCBI Taxonomy" id="1367422"/>
    <lineage>
        <taxon>Eukaryota</taxon>
        <taxon>Fungi</taxon>
        <taxon>Dikarya</taxon>
        <taxon>Ascomycota</taxon>
        <taxon>Pezizomycotina</taxon>
        <taxon>Eurotiomycetes</taxon>
        <taxon>Chaetothyriomycetidae</taxon>
        <taxon>Chaetothyriales</taxon>
        <taxon>Herpotrichiellaceae</taxon>
        <taxon>Fonsecaea</taxon>
    </lineage>
</organism>
<dbReference type="RefSeq" id="XP_018697101.1">
    <property type="nucleotide sequence ID" value="XM_018834477.1"/>
</dbReference>
<dbReference type="AlphaFoldDB" id="A0A178ZVB8"/>
<name>A0A178ZVB8_9EURO</name>
<evidence type="ECO:0000313" key="5">
    <source>
        <dbReference type="Proteomes" id="UP000078343"/>
    </source>
</evidence>
<dbReference type="InterPro" id="IPR057203">
    <property type="entry name" value="DUF7881"/>
</dbReference>
<comment type="caution">
    <text evidence="4">The sequence shown here is derived from an EMBL/GenBank/DDBJ whole genome shotgun (WGS) entry which is preliminary data.</text>
</comment>
<feature type="compositionally biased region" description="Polar residues" evidence="1">
    <location>
        <begin position="1"/>
        <end position="10"/>
    </location>
</feature>
<evidence type="ECO:0000256" key="1">
    <source>
        <dbReference type="SAM" id="MobiDB-lite"/>
    </source>
</evidence>
<gene>
    <name evidence="4" type="ORF">AYL99_02961</name>
</gene>
<accession>A0A178ZVB8</accession>
<sequence>MASSPSSPRTLASACESPSPPEAMPPHSRSQGRDVHIYDRKDSTEIGGLILRPGVTNANFYAMIEIIVIFQSSFFLQDENETRIEKDDQPLQPGKYYIVASQPFHLNNEQVVARTITQSTGTRTHAFQDAVRLRDRQCIISGQPVPRLGGDYLWRRFEAAHIFPIAKEDLWRDYNYDRWITIPPRWGGSINSVQNGLLLKRDIHALFDAFDISINPDDNYKVVAFTLVEDDFEGKYLDRELFTRPDAPIDQLLRWHFRQAVLTNMRGAGEPIFEDDFPPGSDIVGQILRGPKAGERMEFELFNRLGAQMELFPTAGEGQ</sequence>
<keyword evidence="5" id="KW-1185">Reference proteome</keyword>
<dbReference type="Proteomes" id="UP000078343">
    <property type="component" value="Unassembled WGS sequence"/>
</dbReference>
<proteinExistence type="predicted"/>
<dbReference type="Pfam" id="PF25324">
    <property type="entry name" value="DUF7881"/>
    <property type="match status" value="1"/>
</dbReference>
<dbReference type="EMBL" id="LVYI01000002">
    <property type="protein sequence ID" value="OAP63734.1"/>
    <property type="molecule type" value="Genomic_DNA"/>
</dbReference>
<reference evidence="4 5" key="1">
    <citation type="submission" date="2016-04" db="EMBL/GenBank/DDBJ databases">
        <title>Draft genome of Fonsecaea erecta CBS 125763.</title>
        <authorList>
            <person name="Weiss V.A."/>
            <person name="Vicente V.A."/>
            <person name="Raittz R.T."/>
            <person name="Moreno L.F."/>
            <person name="De Souza E.M."/>
            <person name="Pedrosa F.O."/>
            <person name="Steffens M.B."/>
            <person name="Faoro H."/>
            <person name="Tadra-Sfeir M.Z."/>
            <person name="Najafzadeh M.J."/>
            <person name="Felipe M.S."/>
            <person name="Teixeira M."/>
            <person name="Sun J."/>
            <person name="Xi L."/>
            <person name="Gomes R."/>
            <person name="De Azevedo C.M."/>
            <person name="Salgado C.G."/>
            <person name="Da Silva M.B."/>
            <person name="Nascimento M.F."/>
            <person name="Queiroz-Telles F."/>
            <person name="Attili D.S."/>
            <person name="Gorbushina A."/>
        </authorList>
    </citation>
    <scope>NUCLEOTIDE SEQUENCE [LARGE SCALE GENOMIC DNA]</scope>
    <source>
        <strain evidence="4 5">CBS 125763</strain>
    </source>
</reference>
<dbReference type="Pfam" id="PF13391">
    <property type="entry name" value="HNH_2"/>
    <property type="match status" value="1"/>
</dbReference>
<feature type="domain" description="HNH nuclease" evidence="2">
    <location>
        <begin position="138"/>
        <end position="215"/>
    </location>
</feature>
<evidence type="ECO:0000259" key="3">
    <source>
        <dbReference type="Pfam" id="PF25324"/>
    </source>
</evidence>
<evidence type="ECO:0000259" key="2">
    <source>
        <dbReference type="Pfam" id="PF13391"/>
    </source>
</evidence>
<dbReference type="InterPro" id="IPR003615">
    <property type="entry name" value="HNH_nuc"/>
</dbReference>
<dbReference type="OrthoDB" id="2142759at2759"/>
<dbReference type="STRING" id="1367422.A0A178ZVB8"/>
<feature type="domain" description="DUF7881" evidence="3">
    <location>
        <begin position="32"/>
        <end position="104"/>
    </location>
</feature>